<dbReference type="RefSeq" id="WP_120787825.1">
    <property type="nucleotide sequence ID" value="NZ_CP032624.1"/>
</dbReference>
<dbReference type="OrthoDB" id="4324715at2"/>
<keyword evidence="8" id="KW-1185">Reference proteome</keyword>
<evidence type="ECO:0000256" key="4">
    <source>
        <dbReference type="RuleBase" id="RU003719"/>
    </source>
</evidence>
<evidence type="ECO:0000313" key="8">
    <source>
        <dbReference type="Proteomes" id="UP000275069"/>
    </source>
</evidence>
<evidence type="ECO:0000256" key="3">
    <source>
        <dbReference type="ARBA" id="ARBA00023027"/>
    </source>
</evidence>
<dbReference type="InterPro" id="IPR050223">
    <property type="entry name" value="D-isomer_2-hydroxyacid_DH"/>
</dbReference>
<protein>
    <submittedName>
        <fullName evidence="7">Hydroxyacid dehydrogenase</fullName>
    </submittedName>
</protein>
<dbReference type="InterPro" id="IPR036291">
    <property type="entry name" value="NAD(P)-bd_dom_sf"/>
</dbReference>
<evidence type="ECO:0000313" key="7">
    <source>
        <dbReference type="EMBL" id="AYG02291.1"/>
    </source>
</evidence>
<reference evidence="7 8" key="1">
    <citation type="submission" date="2018-09" db="EMBL/GenBank/DDBJ databases">
        <title>Genome sequencing of strain 2DFW10M-5.</title>
        <authorList>
            <person name="Heo J."/>
            <person name="Kim S.-J."/>
            <person name="Kwon S.-W."/>
        </authorList>
    </citation>
    <scope>NUCLEOTIDE SEQUENCE [LARGE SCALE GENOMIC DNA]</scope>
    <source>
        <strain evidence="7 8">2DFW10M-5</strain>
    </source>
</reference>
<feature type="domain" description="D-isomer specific 2-hydroxyacid dehydrogenase catalytic" evidence="5">
    <location>
        <begin position="42"/>
        <end position="326"/>
    </location>
</feature>
<dbReference type="PANTHER" id="PTHR10996">
    <property type="entry name" value="2-HYDROXYACID DEHYDROGENASE-RELATED"/>
    <property type="match status" value="1"/>
</dbReference>
<organism evidence="7 8">
    <name type="scientific">Gryllotalpicola protaetiae</name>
    <dbReference type="NCBI Taxonomy" id="2419771"/>
    <lineage>
        <taxon>Bacteria</taxon>
        <taxon>Bacillati</taxon>
        <taxon>Actinomycetota</taxon>
        <taxon>Actinomycetes</taxon>
        <taxon>Micrococcales</taxon>
        <taxon>Microbacteriaceae</taxon>
        <taxon>Gryllotalpicola</taxon>
    </lineage>
</organism>
<dbReference type="CDD" id="cd12167">
    <property type="entry name" value="2-Hacid_dh_8"/>
    <property type="match status" value="1"/>
</dbReference>
<dbReference type="Pfam" id="PF00389">
    <property type="entry name" value="2-Hacid_dh"/>
    <property type="match status" value="1"/>
</dbReference>
<accession>A0A387BV52</accession>
<dbReference type="GO" id="GO:0005829">
    <property type="term" value="C:cytosol"/>
    <property type="evidence" value="ECO:0007669"/>
    <property type="project" value="TreeGrafter"/>
</dbReference>
<dbReference type="EMBL" id="CP032624">
    <property type="protein sequence ID" value="AYG02291.1"/>
    <property type="molecule type" value="Genomic_DNA"/>
</dbReference>
<gene>
    <name evidence="7" type="ORF">D7I44_01255</name>
</gene>
<dbReference type="GO" id="GO:0051287">
    <property type="term" value="F:NAD binding"/>
    <property type="evidence" value="ECO:0007669"/>
    <property type="project" value="InterPro"/>
</dbReference>
<dbReference type="InterPro" id="IPR006140">
    <property type="entry name" value="D-isomer_DH_NAD-bd"/>
</dbReference>
<proteinExistence type="inferred from homology"/>
<dbReference type="AlphaFoldDB" id="A0A387BV52"/>
<evidence type="ECO:0000256" key="2">
    <source>
        <dbReference type="ARBA" id="ARBA00023002"/>
    </source>
</evidence>
<name>A0A387BV52_9MICO</name>
<sequence length="339" mass="35982">MTTQRVPEALILMSREAFDAQFDDARLARLRALAALPEPIWVDDLDDPALTARLTGVEVLITGWGAPLLDEARLDRMPQLKVMLHGAGTIRSMVTDAFWKRGIAAANVADVNAVPVAEFTLAAVIMAGKRAPFLAADATVHAGWESIDRFGQLGNVGRTVGVVGFSRVGRRVVSALQQLEALTCLVYDPYADAGEVTAAGGRLVGTLDELLPRVDVLSLHVPALPETRNMIGAAELAALPDHATVINTARGSVIDTAALEAECASGRLNAIIDVTEPEPLPAASVLFSLPNVMVTPHIAGSLGNELYRMTDAALDELERYVRGLPLSAAISSEDLRLSA</sequence>
<dbReference type="SUPFAM" id="SSF51735">
    <property type="entry name" value="NAD(P)-binding Rossmann-fold domains"/>
    <property type="match status" value="1"/>
</dbReference>
<evidence type="ECO:0000259" key="6">
    <source>
        <dbReference type="Pfam" id="PF02826"/>
    </source>
</evidence>
<evidence type="ECO:0000259" key="5">
    <source>
        <dbReference type="Pfam" id="PF00389"/>
    </source>
</evidence>
<dbReference type="PANTHER" id="PTHR10996:SF178">
    <property type="entry name" value="2-HYDROXYACID DEHYDROGENASE YGL185C-RELATED"/>
    <property type="match status" value="1"/>
</dbReference>
<dbReference type="KEGG" id="gry:D7I44_01255"/>
<dbReference type="Proteomes" id="UP000275069">
    <property type="component" value="Chromosome"/>
</dbReference>
<dbReference type="InterPro" id="IPR006139">
    <property type="entry name" value="D-isomer_2_OHA_DH_cat_dom"/>
</dbReference>
<evidence type="ECO:0000256" key="1">
    <source>
        <dbReference type="ARBA" id="ARBA00005854"/>
    </source>
</evidence>
<dbReference type="GO" id="GO:0016618">
    <property type="term" value="F:hydroxypyruvate reductase [NAD(P)H] activity"/>
    <property type="evidence" value="ECO:0007669"/>
    <property type="project" value="TreeGrafter"/>
</dbReference>
<dbReference type="GO" id="GO:0030267">
    <property type="term" value="F:glyoxylate reductase (NADPH) activity"/>
    <property type="evidence" value="ECO:0007669"/>
    <property type="project" value="TreeGrafter"/>
</dbReference>
<feature type="domain" description="D-isomer specific 2-hydroxyacid dehydrogenase NAD-binding" evidence="6">
    <location>
        <begin position="135"/>
        <end position="299"/>
    </location>
</feature>
<comment type="similarity">
    <text evidence="1 4">Belongs to the D-isomer specific 2-hydroxyacid dehydrogenase family.</text>
</comment>
<dbReference type="Pfam" id="PF02826">
    <property type="entry name" value="2-Hacid_dh_C"/>
    <property type="match status" value="1"/>
</dbReference>
<keyword evidence="2 4" id="KW-0560">Oxidoreductase</keyword>
<keyword evidence="3" id="KW-0520">NAD</keyword>
<dbReference type="SUPFAM" id="SSF52283">
    <property type="entry name" value="Formate/glycerate dehydrogenase catalytic domain-like"/>
    <property type="match status" value="1"/>
</dbReference>
<dbReference type="Gene3D" id="3.40.50.720">
    <property type="entry name" value="NAD(P)-binding Rossmann-like Domain"/>
    <property type="match status" value="2"/>
</dbReference>